<reference evidence="1 2" key="1">
    <citation type="journal article" date="2018" name="Biodegradation">
        <title>1,4-Dioxane degradation characteristics of Rhodococcus aetherivorans JCM 14343.</title>
        <authorList>
            <person name="Inoue D."/>
            <person name="Tsunoda T."/>
            <person name="Yamamoto N."/>
            <person name="Ike M."/>
            <person name="Sei K."/>
        </authorList>
    </citation>
    <scope>NUCLEOTIDE SEQUENCE [LARGE SCALE GENOMIC DNA]</scope>
    <source>
        <strain evidence="1 2">JCM 14343</strain>
    </source>
</reference>
<accession>A0ABQ0YHJ5</accession>
<keyword evidence="2" id="KW-1185">Reference proteome</keyword>
<dbReference type="EMBL" id="BLAH01000036">
    <property type="protein sequence ID" value="GES35971.1"/>
    <property type="molecule type" value="Genomic_DNA"/>
</dbReference>
<name>A0ABQ0YHJ5_9NOCA</name>
<comment type="caution">
    <text evidence="1">The sequence shown here is derived from an EMBL/GenBank/DDBJ whole genome shotgun (WGS) entry which is preliminary data.</text>
</comment>
<evidence type="ECO:0000313" key="2">
    <source>
        <dbReference type="Proteomes" id="UP000325466"/>
    </source>
</evidence>
<sequence>MIAAAITDPYVYLCPQCRITVSGQVWDEVLQQGRAHNELHAHYAPGFRGLPLDPGTLAELPPVVVDGGAA</sequence>
<proteinExistence type="predicted"/>
<protein>
    <submittedName>
        <fullName evidence="1">Uncharacterized protein</fullName>
    </submittedName>
</protein>
<dbReference type="RefSeq" id="WP_043801153.1">
    <property type="nucleotide sequence ID" value="NZ_BAAAYP010000124.1"/>
</dbReference>
<gene>
    <name evidence="1" type="ORF">RAJCM14343_1220</name>
</gene>
<organism evidence="1 2">
    <name type="scientific">Rhodococcus aetherivorans</name>
    <dbReference type="NCBI Taxonomy" id="191292"/>
    <lineage>
        <taxon>Bacteria</taxon>
        <taxon>Bacillati</taxon>
        <taxon>Actinomycetota</taxon>
        <taxon>Actinomycetes</taxon>
        <taxon>Mycobacteriales</taxon>
        <taxon>Nocardiaceae</taxon>
        <taxon>Rhodococcus</taxon>
    </lineage>
</organism>
<dbReference type="Proteomes" id="UP000325466">
    <property type="component" value="Unassembled WGS sequence"/>
</dbReference>
<evidence type="ECO:0000313" key="1">
    <source>
        <dbReference type="EMBL" id="GES35971.1"/>
    </source>
</evidence>